<sequence length="124" mass="13599">MARPELGTKRTCPETGRKFYDLNRDPVVSPYTGVSYPLSYFEGGARSLPEAEPEEEVEEAVATPDVELVSLEDAEPKEKKATSEADPDIDLEDDADDPFLPDDEESDDDVSGLIDGDIDSDEDT</sequence>
<evidence type="ECO:0000313" key="2">
    <source>
        <dbReference type="EMBL" id="KPQ08872.1"/>
    </source>
</evidence>
<organism evidence="2 4">
    <name type="scientific">Saliniramus fredricksonii</name>
    <dbReference type="NCBI Taxonomy" id="1653334"/>
    <lineage>
        <taxon>Bacteria</taxon>
        <taxon>Pseudomonadati</taxon>
        <taxon>Pseudomonadota</taxon>
        <taxon>Alphaproteobacteria</taxon>
        <taxon>Hyphomicrobiales</taxon>
        <taxon>Salinarimonadaceae</taxon>
        <taxon>Saliniramus</taxon>
    </lineage>
</organism>
<name>A0A0P7ZVV0_9HYPH</name>
<keyword evidence="5" id="KW-1185">Reference proteome</keyword>
<dbReference type="STRING" id="1653334.GA0071312_1665"/>
<feature type="compositionally biased region" description="Basic and acidic residues" evidence="1">
    <location>
        <begin position="74"/>
        <end position="83"/>
    </location>
</feature>
<dbReference type="NCBIfam" id="TIGR02300">
    <property type="entry name" value="FYDLN_acid"/>
    <property type="match status" value="1"/>
</dbReference>
<feature type="compositionally biased region" description="Acidic residues" evidence="1">
    <location>
        <begin position="85"/>
        <end position="124"/>
    </location>
</feature>
<dbReference type="RefSeq" id="WP_074444582.1">
    <property type="nucleotide sequence ID" value="NZ_FMBM01000002.1"/>
</dbReference>
<evidence type="ECO:0000313" key="5">
    <source>
        <dbReference type="Proteomes" id="UP000182800"/>
    </source>
</evidence>
<dbReference type="PATRIC" id="fig|1653334.4.peg.1371"/>
<dbReference type="Pfam" id="PF09538">
    <property type="entry name" value="FYDLN_acid"/>
    <property type="match status" value="1"/>
</dbReference>
<reference evidence="3 5" key="2">
    <citation type="submission" date="2016-08" db="EMBL/GenBank/DDBJ databases">
        <authorList>
            <person name="Varghese N."/>
            <person name="Submissions Spin"/>
        </authorList>
    </citation>
    <scope>NUCLEOTIDE SEQUENCE [LARGE SCALE GENOMIC DNA]</scope>
    <source>
        <strain evidence="3 5">HL-109</strain>
    </source>
</reference>
<evidence type="ECO:0000313" key="4">
    <source>
        <dbReference type="Proteomes" id="UP000050497"/>
    </source>
</evidence>
<reference evidence="2 4" key="1">
    <citation type="submission" date="2015-09" db="EMBL/GenBank/DDBJ databases">
        <title>Identification and resolution of microdiversity through metagenomic sequencing of parallel consortia.</title>
        <authorList>
            <person name="Nelson W.C."/>
            <person name="Romine M.F."/>
            <person name="Lindemann S.R."/>
        </authorList>
    </citation>
    <scope>NUCLEOTIDE SEQUENCE [LARGE SCALE GENOMIC DNA]</scope>
    <source>
        <strain evidence="2">HL-109</strain>
    </source>
</reference>
<proteinExistence type="predicted"/>
<dbReference type="EMBL" id="LJSX01000040">
    <property type="protein sequence ID" value="KPQ08872.1"/>
    <property type="molecule type" value="Genomic_DNA"/>
</dbReference>
<accession>A0A0P7ZVV0</accession>
<dbReference type="EMBL" id="FMBM01000002">
    <property type="protein sequence ID" value="SCC80732.1"/>
    <property type="molecule type" value="Genomic_DNA"/>
</dbReference>
<comment type="caution">
    <text evidence="2">The sequence shown here is derived from an EMBL/GenBank/DDBJ whole genome shotgun (WGS) entry which is preliminary data.</text>
</comment>
<dbReference type="AlphaFoldDB" id="A0A0P7ZVV0"/>
<evidence type="ECO:0000256" key="1">
    <source>
        <dbReference type="SAM" id="MobiDB-lite"/>
    </source>
</evidence>
<feature type="region of interest" description="Disordered" evidence="1">
    <location>
        <begin position="1"/>
        <end position="26"/>
    </location>
</feature>
<gene>
    <name evidence="3" type="ORF">GA0071312_1665</name>
    <name evidence="2" type="ORF">HLUCCO17_17030</name>
</gene>
<dbReference type="InterPro" id="IPR012644">
    <property type="entry name" value="CHP02300_FYDLN_acid"/>
</dbReference>
<protein>
    <submittedName>
        <fullName evidence="2">TIGR02300 family protein</fullName>
    </submittedName>
</protein>
<feature type="compositionally biased region" description="Basic and acidic residues" evidence="1">
    <location>
        <begin position="1"/>
        <end position="24"/>
    </location>
</feature>
<dbReference type="OrthoDB" id="9815689at2"/>
<dbReference type="Proteomes" id="UP000182800">
    <property type="component" value="Unassembled WGS sequence"/>
</dbReference>
<dbReference type="Proteomes" id="UP000050497">
    <property type="component" value="Unassembled WGS sequence"/>
</dbReference>
<evidence type="ECO:0000313" key="3">
    <source>
        <dbReference type="EMBL" id="SCC80732.1"/>
    </source>
</evidence>
<feature type="region of interest" description="Disordered" evidence="1">
    <location>
        <begin position="44"/>
        <end position="124"/>
    </location>
</feature>